<organism evidence="1 2">
    <name type="scientific">Hyaloscypha variabilis (strain UAMH 11265 / GT02V1 / F)</name>
    <name type="common">Meliniomyces variabilis</name>
    <dbReference type="NCBI Taxonomy" id="1149755"/>
    <lineage>
        <taxon>Eukaryota</taxon>
        <taxon>Fungi</taxon>
        <taxon>Dikarya</taxon>
        <taxon>Ascomycota</taxon>
        <taxon>Pezizomycotina</taxon>
        <taxon>Leotiomycetes</taxon>
        <taxon>Helotiales</taxon>
        <taxon>Hyaloscyphaceae</taxon>
        <taxon>Hyaloscypha</taxon>
        <taxon>Hyaloscypha variabilis</taxon>
    </lineage>
</organism>
<accession>A0A2J6R9T6</accession>
<reference evidence="1 2" key="1">
    <citation type="submission" date="2016-04" db="EMBL/GenBank/DDBJ databases">
        <title>A degradative enzymes factory behind the ericoid mycorrhizal symbiosis.</title>
        <authorList>
            <consortium name="DOE Joint Genome Institute"/>
            <person name="Martino E."/>
            <person name="Morin E."/>
            <person name="Grelet G."/>
            <person name="Kuo A."/>
            <person name="Kohler A."/>
            <person name="Daghino S."/>
            <person name="Barry K."/>
            <person name="Choi C."/>
            <person name="Cichocki N."/>
            <person name="Clum A."/>
            <person name="Copeland A."/>
            <person name="Hainaut M."/>
            <person name="Haridas S."/>
            <person name="Labutti K."/>
            <person name="Lindquist E."/>
            <person name="Lipzen A."/>
            <person name="Khouja H.-R."/>
            <person name="Murat C."/>
            <person name="Ohm R."/>
            <person name="Olson A."/>
            <person name="Spatafora J."/>
            <person name="Veneault-Fourrey C."/>
            <person name="Henrissat B."/>
            <person name="Grigoriev I."/>
            <person name="Martin F."/>
            <person name="Perotto S."/>
        </authorList>
    </citation>
    <scope>NUCLEOTIDE SEQUENCE [LARGE SCALE GENOMIC DNA]</scope>
    <source>
        <strain evidence="1 2">F</strain>
    </source>
</reference>
<proteinExistence type="predicted"/>
<evidence type="ECO:0000313" key="2">
    <source>
        <dbReference type="Proteomes" id="UP000235786"/>
    </source>
</evidence>
<evidence type="ECO:0000313" key="1">
    <source>
        <dbReference type="EMBL" id="PMD35278.1"/>
    </source>
</evidence>
<gene>
    <name evidence="1" type="ORF">L207DRAFT_516223</name>
</gene>
<keyword evidence="2" id="KW-1185">Reference proteome</keyword>
<sequence length="163" mass="17447">MDQGTSAVENVMLCSPTCALRDLGHGVEPSPDPVQVLGTVLLFGASCCTPTSSKPGIEHSIHPRLLLAFYITYQLIGSVAAEYREQFSGECLGIQEKQQRPSVLTAFRRLRKPEATGNALRGTGPCGSCRDCPAAPIRAGVKDAPASIEFPDAHRSYRGYRGA</sequence>
<protein>
    <submittedName>
        <fullName evidence="1">Uncharacterized protein</fullName>
    </submittedName>
</protein>
<name>A0A2J6R9T6_HYAVF</name>
<dbReference type="Proteomes" id="UP000235786">
    <property type="component" value="Unassembled WGS sequence"/>
</dbReference>
<dbReference type="AlphaFoldDB" id="A0A2J6R9T6"/>
<dbReference type="EMBL" id="KZ613952">
    <property type="protein sequence ID" value="PMD35278.1"/>
    <property type="molecule type" value="Genomic_DNA"/>
</dbReference>